<evidence type="ECO:0000259" key="6">
    <source>
        <dbReference type="SMART" id="SM00479"/>
    </source>
</evidence>
<dbReference type="SMART" id="SM00479">
    <property type="entry name" value="EXOIII"/>
    <property type="match status" value="1"/>
</dbReference>
<dbReference type="InterPro" id="IPR036420">
    <property type="entry name" value="BRCT_dom_sf"/>
</dbReference>
<comment type="subunit">
    <text evidence="5">DNA polymerase III contains a core (composed of alpha, epsilon and theta chains) that associates with a tau subunit. This core dimerizes to form the POLIII' complex. PolIII' associates with the gamma complex (composed of gamma, delta, delta', psi and chi chains) and with the beta chain to form the complete DNA polymerase III complex.</text>
</comment>
<feature type="domain" description="Exonuclease" evidence="6">
    <location>
        <begin position="13"/>
        <end position="176"/>
    </location>
</feature>
<dbReference type="SUPFAM" id="SSF52113">
    <property type="entry name" value="BRCT domain"/>
    <property type="match status" value="1"/>
</dbReference>
<protein>
    <recommendedName>
        <fullName evidence="6">Exonuclease domain-containing protein</fullName>
    </recommendedName>
</protein>
<dbReference type="InterPro" id="IPR036397">
    <property type="entry name" value="RNaseH_sf"/>
</dbReference>
<keyword evidence="2" id="KW-0378">Hydrolase</keyword>
<dbReference type="SUPFAM" id="SSF53098">
    <property type="entry name" value="Ribonuclease H-like"/>
    <property type="match status" value="1"/>
</dbReference>
<keyword evidence="1" id="KW-0540">Nuclease</keyword>
<evidence type="ECO:0000256" key="1">
    <source>
        <dbReference type="ARBA" id="ARBA00022722"/>
    </source>
</evidence>
<dbReference type="PANTHER" id="PTHR30231">
    <property type="entry name" value="DNA POLYMERASE III SUBUNIT EPSILON"/>
    <property type="match status" value="1"/>
</dbReference>
<dbReference type="Gene3D" id="3.30.420.10">
    <property type="entry name" value="Ribonuclease H-like superfamily/Ribonuclease H"/>
    <property type="match status" value="1"/>
</dbReference>
<keyword evidence="8" id="KW-1185">Reference proteome</keyword>
<dbReference type="EMBL" id="RJJX01000001">
    <property type="protein sequence ID" value="RUT79930.1"/>
    <property type="molecule type" value="Genomic_DNA"/>
</dbReference>
<dbReference type="FunFam" id="3.30.420.10:FF:000045">
    <property type="entry name" value="3'-5' exonuclease DinG"/>
    <property type="match status" value="1"/>
</dbReference>
<dbReference type="GO" id="GO:0006259">
    <property type="term" value="P:DNA metabolic process"/>
    <property type="evidence" value="ECO:0007669"/>
    <property type="project" value="UniProtKB-ARBA"/>
</dbReference>
<dbReference type="InterPro" id="IPR013520">
    <property type="entry name" value="Ribonucl_H"/>
</dbReference>
<dbReference type="RefSeq" id="WP_127342071.1">
    <property type="nucleotide sequence ID" value="NZ_RJJX01000001.1"/>
</dbReference>
<reference evidence="7 8" key="1">
    <citation type="submission" date="2018-11" db="EMBL/GenBank/DDBJ databases">
        <title>Parancylomarina longa gen. nov., sp. nov., isolated from sediments of southern Okinawa.</title>
        <authorList>
            <person name="Fu T."/>
        </authorList>
    </citation>
    <scope>NUCLEOTIDE SEQUENCE [LARGE SCALE GENOMIC DNA]</scope>
    <source>
        <strain evidence="7 8">T3-2 S1-C</strain>
    </source>
</reference>
<dbReference type="Proteomes" id="UP000282985">
    <property type="component" value="Unassembled WGS sequence"/>
</dbReference>
<evidence type="ECO:0000313" key="8">
    <source>
        <dbReference type="Proteomes" id="UP000282985"/>
    </source>
</evidence>
<gene>
    <name evidence="7" type="ORF">DLK05_00830</name>
</gene>
<keyword evidence="3" id="KW-0269">Exonuclease</keyword>
<proteinExistence type="predicted"/>
<dbReference type="InterPro" id="IPR012337">
    <property type="entry name" value="RNaseH-like_sf"/>
</dbReference>
<comment type="caution">
    <text evidence="7">The sequence shown here is derived from an EMBL/GenBank/DDBJ whole genome shotgun (WGS) entry which is preliminary data.</text>
</comment>
<evidence type="ECO:0000256" key="5">
    <source>
        <dbReference type="ARBA" id="ARBA00026073"/>
    </source>
</evidence>
<dbReference type="GO" id="GO:0008408">
    <property type="term" value="F:3'-5' exonuclease activity"/>
    <property type="evidence" value="ECO:0007669"/>
    <property type="project" value="TreeGrafter"/>
</dbReference>
<dbReference type="Pfam" id="PF00929">
    <property type="entry name" value="RNase_T"/>
    <property type="match status" value="1"/>
</dbReference>
<evidence type="ECO:0000256" key="2">
    <source>
        <dbReference type="ARBA" id="ARBA00022801"/>
    </source>
</evidence>
<dbReference type="OrthoDB" id="9803913at2"/>
<name>A0A434AZA6_9BACT</name>
<evidence type="ECO:0000256" key="3">
    <source>
        <dbReference type="ARBA" id="ARBA00022839"/>
    </source>
</evidence>
<dbReference type="CDD" id="cd17748">
    <property type="entry name" value="BRCT_DNA_ligase_like"/>
    <property type="match status" value="1"/>
</dbReference>
<organism evidence="7 8">
    <name type="scientific">Ancylomarina longa</name>
    <dbReference type="NCBI Taxonomy" id="2487017"/>
    <lineage>
        <taxon>Bacteria</taxon>
        <taxon>Pseudomonadati</taxon>
        <taxon>Bacteroidota</taxon>
        <taxon>Bacteroidia</taxon>
        <taxon>Marinilabiliales</taxon>
        <taxon>Marinifilaceae</taxon>
        <taxon>Ancylomarina</taxon>
    </lineage>
</organism>
<dbReference type="GO" id="GO:0003676">
    <property type="term" value="F:nucleic acid binding"/>
    <property type="evidence" value="ECO:0007669"/>
    <property type="project" value="InterPro"/>
</dbReference>
<dbReference type="PANTHER" id="PTHR30231:SF4">
    <property type="entry name" value="PROTEIN NEN2"/>
    <property type="match status" value="1"/>
</dbReference>
<evidence type="ECO:0000256" key="4">
    <source>
        <dbReference type="ARBA" id="ARBA00025483"/>
    </source>
</evidence>
<sequence>MTSDPIPELAKHQFAILSIETTGISPQHGDQLVEIAIHTVNWNGEILDCYETLVHPGKDISGFQIHGITDDMVKNAPSIEEVIPDILSRINGKTLVAHDLDFVLSFLKPAIEAQASVLIGICTLKLMNKVAPESGLRRLEQICTYFDIDISIHHSAKADSLATAKLFSILKNLYLQQFDLDVFLKDLLTIIQVNNCPVQRNLYMKRSEAKNIANIQKTKLYNVLNRLTSSSGDTIPIKQYLNVLDRALADRILTEREIISLVDLAENYRLSKKQVIEIHQEYLRKLIRIYLLDEILTSSEMDDLYLVAELLCILPKELKLLIEYEKTKIPITTPGYQKQLKSLAGKSVCFSGHLSSKINGEKIDRELAQQLVKERGLLVKRVVSKNVDYLVVALAEKFSAKGRKNRKAIEYHVNVIEEKIFWEMIGVQVDD</sequence>
<evidence type="ECO:0000313" key="7">
    <source>
        <dbReference type="EMBL" id="RUT79930.1"/>
    </source>
</evidence>
<comment type="function">
    <text evidence="4">DNA polymerase III is a complex, multichain enzyme responsible for most of the replicative synthesis in bacteria. The epsilon subunit contain the editing function and is a proofreading 3'-5' exonuclease.</text>
</comment>
<dbReference type="Gene3D" id="3.40.50.10190">
    <property type="entry name" value="BRCT domain"/>
    <property type="match status" value="1"/>
</dbReference>
<dbReference type="AlphaFoldDB" id="A0A434AZA6"/>
<dbReference type="CDD" id="cd06127">
    <property type="entry name" value="DEDDh"/>
    <property type="match status" value="1"/>
</dbReference>
<accession>A0A434AZA6</accession>